<gene>
    <name evidence="2" type="ORF">D1868_04930</name>
</gene>
<dbReference type="AlphaFoldDB" id="A0A650CNI3"/>
<dbReference type="OrthoDB" id="41661at2157"/>
<dbReference type="NCBIfam" id="NF046074">
    <property type="entry name" value="UpsB"/>
    <property type="match status" value="1"/>
</dbReference>
<evidence type="ECO:0000313" key="3">
    <source>
        <dbReference type="Proteomes" id="UP000423396"/>
    </source>
</evidence>
<feature type="transmembrane region" description="Helical" evidence="1">
    <location>
        <begin position="7"/>
        <end position="28"/>
    </location>
</feature>
<dbReference type="KEGG" id="sazo:D1868_04930"/>
<sequence>MKAISSIFSSLIVTLITISLAVPLFVYFSNLYNNTQSQVSSSYNALQDAIDTQITLIRVSNNLSGIFVYNYGQYNVTISKIIIYNVTYNINNFVVEPLQIVSIYTILNASGYHINIVVSKDTTIVLLANNNYYYFT</sequence>
<dbReference type="NCBIfam" id="TIGR02537">
    <property type="entry name" value="arch_flag_Nterm"/>
    <property type="match status" value="1"/>
</dbReference>
<organism evidence="2 3">
    <name type="scientific">Stygiolobus azoricus</name>
    <dbReference type="NCBI Taxonomy" id="41675"/>
    <lineage>
        <taxon>Archaea</taxon>
        <taxon>Thermoproteota</taxon>
        <taxon>Thermoprotei</taxon>
        <taxon>Sulfolobales</taxon>
        <taxon>Sulfolobaceae</taxon>
        <taxon>Stygiolobus</taxon>
    </lineage>
</organism>
<reference evidence="2 3" key="1">
    <citation type="submission" date="2019-10" db="EMBL/GenBank/DDBJ databases">
        <title>Genome Sequences from Six Type Strain Members of the Archaeal Family Sulfolobaceae: Acidianus ambivalens, Acidianus infernus, Metallosphaera prunae, Stygiolobus azoricus, Sulfolobus metallicus, and Sulfurisphaera ohwakuensis.</title>
        <authorList>
            <person name="Counts J.A."/>
            <person name="Kelly R.M."/>
        </authorList>
    </citation>
    <scope>NUCLEOTIDE SEQUENCE [LARGE SCALE GENOMIC DNA]</scope>
    <source>
        <strain evidence="2 3">FC6</strain>
    </source>
</reference>
<keyword evidence="1" id="KW-0472">Membrane</keyword>
<dbReference type="RefSeq" id="WP_156006112.1">
    <property type="nucleotide sequence ID" value="NZ_CP045483.1"/>
</dbReference>
<evidence type="ECO:0000313" key="2">
    <source>
        <dbReference type="EMBL" id="QGR19389.1"/>
    </source>
</evidence>
<keyword evidence="1" id="KW-0812">Transmembrane</keyword>
<dbReference type="GeneID" id="42798391"/>
<protein>
    <submittedName>
        <fullName evidence="2">Uncharacterized protein</fullName>
    </submittedName>
</protein>
<dbReference type="EMBL" id="CP045483">
    <property type="protein sequence ID" value="QGR19389.1"/>
    <property type="molecule type" value="Genomic_DNA"/>
</dbReference>
<accession>A0A650CNI3</accession>
<dbReference type="Proteomes" id="UP000423396">
    <property type="component" value="Chromosome"/>
</dbReference>
<keyword evidence="3" id="KW-1185">Reference proteome</keyword>
<name>A0A650CNI3_9CREN</name>
<keyword evidence="1" id="KW-1133">Transmembrane helix</keyword>
<proteinExistence type="predicted"/>
<evidence type="ECO:0000256" key="1">
    <source>
        <dbReference type="SAM" id="Phobius"/>
    </source>
</evidence>
<dbReference type="InterPro" id="IPR013373">
    <property type="entry name" value="Flagellin/pilin_N_arc"/>
</dbReference>